<dbReference type="Gene3D" id="3.40.50.720">
    <property type="entry name" value="NAD(P)-binding Rossmann-like Domain"/>
    <property type="match status" value="1"/>
</dbReference>
<dbReference type="GO" id="GO:0016491">
    <property type="term" value="F:oxidoreductase activity"/>
    <property type="evidence" value="ECO:0007669"/>
    <property type="project" value="UniProtKB-KW"/>
</dbReference>
<dbReference type="PANTHER" id="PTHR44196:SF3">
    <property type="entry name" value="SHORT CHAIN DEHYDROGENASE FAMILY PROTEIN"/>
    <property type="match status" value="1"/>
</dbReference>
<keyword evidence="4" id="KW-1185">Reference proteome</keyword>
<dbReference type="PRINTS" id="PR00081">
    <property type="entry name" value="GDHRDH"/>
</dbReference>
<sequence>MAGKPDPDNIVQTAAPASQPQQILIIGGTSGIGLAVARHYLAAGHQVSVAGRDPQKVPQSLRAQYPQLQCLALDIRDAAAVRACIGLYAESGLDVLLVSAGMYFNARSQQLTASQCADMIAINVHGLQYAFEAATQQMLRQGRGQLAVIASVAGLLKADPGASVYSATKRQVIQIADTYRRAYAPFGIRVSTIIPGYMDTARLRELNNGDASHKPFLLSEDDAAERITTALAQRRDVIAFPRRMIWLIRLLNLLPAFLLKFRK</sequence>
<dbReference type="InterPro" id="IPR036291">
    <property type="entry name" value="NAD(P)-bd_dom_sf"/>
</dbReference>
<dbReference type="EMBL" id="JAGSPN010000002">
    <property type="protein sequence ID" value="MBR7781545.1"/>
    <property type="molecule type" value="Genomic_DNA"/>
</dbReference>
<dbReference type="Proteomes" id="UP000680067">
    <property type="component" value="Unassembled WGS sequence"/>
</dbReference>
<dbReference type="GO" id="GO:0016020">
    <property type="term" value="C:membrane"/>
    <property type="evidence" value="ECO:0007669"/>
    <property type="project" value="TreeGrafter"/>
</dbReference>
<gene>
    <name evidence="3" type="ORF">KDM89_05305</name>
</gene>
<name>A0A941DKC6_9BURK</name>
<dbReference type="InterPro" id="IPR002347">
    <property type="entry name" value="SDR_fam"/>
</dbReference>
<dbReference type="RefSeq" id="WP_212686880.1">
    <property type="nucleotide sequence ID" value="NZ_JAGSPN010000002.1"/>
</dbReference>
<comment type="caution">
    <text evidence="3">The sequence shown here is derived from an EMBL/GenBank/DDBJ whole genome shotgun (WGS) entry which is preliminary data.</text>
</comment>
<evidence type="ECO:0000313" key="4">
    <source>
        <dbReference type="Proteomes" id="UP000680067"/>
    </source>
</evidence>
<accession>A0A941DKC6</accession>
<evidence type="ECO:0000313" key="3">
    <source>
        <dbReference type="EMBL" id="MBR7781545.1"/>
    </source>
</evidence>
<dbReference type="SUPFAM" id="SSF51735">
    <property type="entry name" value="NAD(P)-binding Rossmann-fold domains"/>
    <property type="match status" value="1"/>
</dbReference>
<keyword evidence="2" id="KW-0560">Oxidoreductase</keyword>
<reference evidence="3" key="1">
    <citation type="submission" date="2021-04" db="EMBL/GenBank/DDBJ databases">
        <title>novel species isolated from subtropical streams in China.</title>
        <authorList>
            <person name="Lu H."/>
        </authorList>
    </citation>
    <scope>NUCLEOTIDE SEQUENCE</scope>
    <source>
        <strain evidence="3">LFS511W</strain>
    </source>
</reference>
<evidence type="ECO:0000256" key="1">
    <source>
        <dbReference type="ARBA" id="ARBA00006484"/>
    </source>
</evidence>
<evidence type="ECO:0000256" key="2">
    <source>
        <dbReference type="ARBA" id="ARBA00023002"/>
    </source>
</evidence>
<dbReference type="Pfam" id="PF00106">
    <property type="entry name" value="adh_short"/>
    <property type="match status" value="1"/>
</dbReference>
<proteinExistence type="inferred from homology"/>
<dbReference type="PANTHER" id="PTHR44196">
    <property type="entry name" value="DEHYDROGENASE/REDUCTASE SDR FAMILY MEMBER 7B"/>
    <property type="match status" value="1"/>
</dbReference>
<protein>
    <submittedName>
        <fullName evidence="3">SDR family NAD(P)-dependent oxidoreductase</fullName>
    </submittedName>
</protein>
<organism evidence="3 4">
    <name type="scientific">Undibacterium luofuense</name>
    <dbReference type="NCBI Taxonomy" id="2828733"/>
    <lineage>
        <taxon>Bacteria</taxon>
        <taxon>Pseudomonadati</taxon>
        <taxon>Pseudomonadota</taxon>
        <taxon>Betaproteobacteria</taxon>
        <taxon>Burkholderiales</taxon>
        <taxon>Oxalobacteraceae</taxon>
        <taxon>Undibacterium</taxon>
    </lineage>
</organism>
<dbReference type="AlphaFoldDB" id="A0A941DKC6"/>
<comment type="similarity">
    <text evidence="1">Belongs to the short-chain dehydrogenases/reductases (SDR) family.</text>
</comment>